<dbReference type="GO" id="GO:0003924">
    <property type="term" value="F:GTPase activity"/>
    <property type="evidence" value="ECO:0007669"/>
    <property type="project" value="InterPro"/>
</dbReference>
<accession>A0A0K3AS32</accession>
<evidence type="ECO:0000256" key="1">
    <source>
        <dbReference type="ARBA" id="ARBA00004496"/>
    </source>
</evidence>
<dbReference type="SUPFAM" id="SSF52540">
    <property type="entry name" value="P-loop containing nucleoside triphosphate hydrolases"/>
    <property type="match status" value="1"/>
</dbReference>
<dbReference type="KEGG" id="bmic:BMR1_03g03425"/>
<dbReference type="InterPro" id="IPR027417">
    <property type="entry name" value="P-loop_NTPase"/>
</dbReference>
<evidence type="ECO:0000256" key="2">
    <source>
        <dbReference type="ARBA" id="ARBA00022490"/>
    </source>
</evidence>
<keyword evidence="5" id="KW-0342">GTP-binding</keyword>
<dbReference type="PANTHER" id="PTHR45709:SF2">
    <property type="entry name" value="LARGE SUBUNIT GTPASE 1 HOMOLOG"/>
    <property type="match status" value="1"/>
</dbReference>
<feature type="domain" description="CP-type G" evidence="7">
    <location>
        <begin position="277"/>
        <end position="491"/>
    </location>
</feature>
<dbReference type="InterPro" id="IPR030378">
    <property type="entry name" value="G_CP_dom"/>
</dbReference>
<organism evidence="8 9">
    <name type="scientific">Babesia microti (strain RI)</name>
    <dbReference type="NCBI Taxonomy" id="1133968"/>
    <lineage>
        <taxon>Eukaryota</taxon>
        <taxon>Sar</taxon>
        <taxon>Alveolata</taxon>
        <taxon>Apicomplexa</taxon>
        <taxon>Aconoidasida</taxon>
        <taxon>Piroplasmida</taxon>
        <taxon>Babesiidae</taxon>
        <taxon>Babesia</taxon>
    </lineage>
</organism>
<dbReference type="EC" id="3.6.1.-" evidence="8"/>
<keyword evidence="4 8" id="KW-0378">Hydrolase</keyword>
<reference evidence="8 9" key="2">
    <citation type="journal article" date="2013" name="PLoS ONE">
        <title>Whole genome mapping and re-organization of the nuclear and mitochondrial genomes of Babesia microti isolates.</title>
        <authorList>
            <person name="Cornillot E."/>
            <person name="Dassouli A."/>
            <person name="Garg A."/>
            <person name="Pachikara N."/>
            <person name="Randazzo S."/>
            <person name="Depoix D."/>
            <person name="Carcy B."/>
            <person name="Delbecq S."/>
            <person name="Frutos R."/>
            <person name="Silva J.C."/>
            <person name="Sutton R."/>
            <person name="Krause P.J."/>
            <person name="Mamoun C.B."/>
        </authorList>
    </citation>
    <scope>NUCLEOTIDE SEQUENCE [LARGE SCALE GENOMIC DNA]</scope>
    <source>
        <strain evidence="8 9">RI</strain>
    </source>
</reference>
<dbReference type="VEuPathDB" id="PiroplasmaDB:BMR1_03g03425"/>
<dbReference type="Pfam" id="PF01926">
    <property type="entry name" value="MMR_HSR1"/>
    <property type="match status" value="1"/>
</dbReference>
<keyword evidence="3" id="KW-0547">Nucleotide-binding</keyword>
<sequence>MAGRDKNKGVKKSILGRLLASNITKLMSPNNKTQMNGIDTCKTRSLLERNNIDEFVANMMATKDLHKDQKIFTQPKLNEFTIDCQHSRRSTYPIVPIPKRPIIYSRNDHISHSNGNDFTSESSLTSSVQSIPTHVTDIPTDSEMIDVKDDSLPRFSDYDDTDSEKLHSETETSSSSVPEDEASLQNKNKKELAIDNLHNFDYIKDTNIGDIHMIKYCIELKNRIKTLRSNYVIMQLNSKKLDEIELEGFYEWRRVLSKIEERENLVMTPYEKNIEYWRQLWRVVERGHLICIVIDARDPLFYRTLDLEYYIKQVDRRKDILLILNKSDFLTKKQRFLWASYFKKLNVNFVFFSAFRELFSQSIIKLTNTKNEVILEENSSFPAYGNLSYDTDNYEFDLINVQQLLDLFVTKKDQLSALYESDEWTVEAGLPQFIVGFIGYPNVGKSSIINSILGAKKVSVSEQPGKTKHFQTIQIGMPGVTLCDCPGLIFPSVVSTKYHLLTNGVASIHQFRGKMVPAVQIICDLIPTQLCKKFNIPLREVTSQFCKSSQSKSNNNNLVRCRVNASLLLEKLCELRKFTSGGKGGQYDLNRASRLILSNYISGHLLYAHLPPDYNKPRNCLICNEIKTGSKIGANETVNCDDFDEWLISEGRNCIEVGNMTKRKMRFLRKKVFKSNSKPVTTIDNY</sequence>
<evidence type="ECO:0000256" key="5">
    <source>
        <dbReference type="ARBA" id="ARBA00023134"/>
    </source>
</evidence>
<gene>
    <name evidence="8" type="ORF">BMR1_03g03425</name>
</gene>
<keyword evidence="9" id="KW-1185">Reference proteome</keyword>
<feature type="region of interest" description="Disordered" evidence="6">
    <location>
        <begin position="113"/>
        <end position="186"/>
    </location>
</feature>
<keyword evidence="2" id="KW-0963">Cytoplasm</keyword>
<dbReference type="EMBL" id="LN871598">
    <property type="protein sequence ID" value="CTQ41285.1"/>
    <property type="molecule type" value="Genomic_DNA"/>
</dbReference>
<protein>
    <submittedName>
        <fullName evidence="8">LSG1, large subunit GTPase 1</fullName>
        <ecNumber evidence="8">3.6.1.-</ecNumber>
    </submittedName>
</protein>
<feature type="compositionally biased region" description="Low complexity" evidence="6">
    <location>
        <begin position="120"/>
        <end position="130"/>
    </location>
</feature>
<evidence type="ECO:0000313" key="8">
    <source>
        <dbReference type="EMBL" id="CTQ41285.1"/>
    </source>
</evidence>
<evidence type="ECO:0000313" key="9">
    <source>
        <dbReference type="Proteomes" id="UP000002899"/>
    </source>
</evidence>
<dbReference type="PROSITE" id="PS51721">
    <property type="entry name" value="G_CP"/>
    <property type="match status" value="1"/>
</dbReference>
<reference evidence="8 9" key="1">
    <citation type="journal article" date="2012" name="Nucleic Acids Res.">
        <title>Sequencing of the smallest Apicomplexan genome from the human pathogen Babesia microti.</title>
        <authorList>
            <person name="Cornillot E."/>
            <person name="Hadj-Kaddour K."/>
            <person name="Dassouli A."/>
            <person name="Noel B."/>
            <person name="Ranwez V."/>
            <person name="Vacherie B."/>
            <person name="Augagneur Y."/>
            <person name="Bres V."/>
            <person name="Duclos A."/>
            <person name="Randazzo S."/>
            <person name="Carcy B."/>
            <person name="Debierre-Grockiego F."/>
            <person name="Delbecq S."/>
            <person name="Moubri-Menage K."/>
            <person name="Shams-Eldin H."/>
            <person name="Usmani-Brown S."/>
            <person name="Bringaud F."/>
            <person name="Wincker P."/>
            <person name="Vivares C.P."/>
            <person name="Schwarz R.T."/>
            <person name="Schetters T.P."/>
            <person name="Krause P.J."/>
            <person name="Gorenflot A."/>
            <person name="Berry V."/>
            <person name="Barbe V."/>
            <person name="Ben Mamoun C."/>
        </authorList>
    </citation>
    <scope>NUCLEOTIDE SEQUENCE [LARGE SCALE GENOMIC DNA]</scope>
    <source>
        <strain evidence="8 9">RI</strain>
    </source>
</reference>
<evidence type="ECO:0000256" key="3">
    <source>
        <dbReference type="ARBA" id="ARBA00022741"/>
    </source>
</evidence>
<dbReference type="RefSeq" id="XP_012649296.1">
    <property type="nucleotide sequence ID" value="XM_012793842.1"/>
</dbReference>
<dbReference type="PANTHER" id="PTHR45709">
    <property type="entry name" value="LARGE SUBUNIT GTPASE 1 HOMOLOG-RELATED"/>
    <property type="match status" value="1"/>
</dbReference>
<proteinExistence type="predicted"/>
<comment type="subcellular location">
    <subcellularLocation>
        <location evidence="1">Cytoplasm</location>
    </subcellularLocation>
</comment>
<dbReference type="InterPro" id="IPR006073">
    <property type="entry name" value="GTP-bd"/>
</dbReference>
<evidence type="ECO:0000256" key="4">
    <source>
        <dbReference type="ARBA" id="ARBA00022801"/>
    </source>
</evidence>
<dbReference type="InterPro" id="IPR043358">
    <property type="entry name" value="GNL1-like"/>
</dbReference>
<dbReference type="CDD" id="cd01857">
    <property type="entry name" value="HSR1_MMR1"/>
    <property type="match status" value="1"/>
</dbReference>
<dbReference type="Gene3D" id="3.40.50.300">
    <property type="entry name" value="P-loop containing nucleotide triphosphate hydrolases"/>
    <property type="match status" value="1"/>
</dbReference>
<dbReference type="GO" id="GO:0005829">
    <property type="term" value="C:cytosol"/>
    <property type="evidence" value="ECO:0007669"/>
    <property type="project" value="TreeGrafter"/>
</dbReference>
<dbReference type="GeneID" id="24425331"/>
<dbReference type="GO" id="GO:0005525">
    <property type="term" value="F:GTP binding"/>
    <property type="evidence" value="ECO:0007669"/>
    <property type="project" value="UniProtKB-KW"/>
</dbReference>
<dbReference type="OrthoDB" id="61815at2759"/>
<evidence type="ECO:0000256" key="6">
    <source>
        <dbReference type="SAM" id="MobiDB-lite"/>
    </source>
</evidence>
<evidence type="ECO:0000259" key="7">
    <source>
        <dbReference type="PROSITE" id="PS51721"/>
    </source>
</evidence>
<reference evidence="8 9" key="3">
    <citation type="journal article" date="2016" name="Sci. Rep.">
        <title>Genome-wide diversity and gene expression profiling of Babesia microti isolates identify polymorphic genes that mediate host-pathogen interactions.</title>
        <authorList>
            <person name="Silva J.C."/>
            <person name="Cornillot E."/>
            <person name="McCracken C."/>
            <person name="Usmani-Brown S."/>
            <person name="Dwivedi A."/>
            <person name="Ifeonu O.O."/>
            <person name="Crabtree J."/>
            <person name="Gotia H.T."/>
            <person name="Virji A.Z."/>
            <person name="Reynes C."/>
            <person name="Colinge J."/>
            <person name="Kumar V."/>
            <person name="Lawres L."/>
            <person name="Pazzi J.E."/>
            <person name="Pablo J.V."/>
            <person name="Hung C."/>
            <person name="Brancato J."/>
            <person name="Kumari P."/>
            <person name="Orvis J."/>
            <person name="Tretina K."/>
            <person name="Chibucos M."/>
            <person name="Ott S."/>
            <person name="Sadzewicz L."/>
            <person name="Sengamalay N."/>
            <person name="Shetty A.C."/>
            <person name="Su Q."/>
            <person name="Tallon L."/>
            <person name="Fraser C.M."/>
            <person name="Frutos R."/>
            <person name="Molina D.M."/>
            <person name="Krause P.J."/>
            <person name="Ben Mamoun C."/>
        </authorList>
    </citation>
    <scope>NUCLEOTIDE SEQUENCE [LARGE SCALE GENOMIC DNA]</scope>
    <source>
        <strain evidence="8 9">RI</strain>
    </source>
</reference>
<dbReference type="Proteomes" id="UP000002899">
    <property type="component" value="Chromosome III"/>
</dbReference>
<dbReference type="AlphaFoldDB" id="A0A0K3AS32"/>
<name>A0A0K3AS32_BABMR</name>